<evidence type="ECO:0000313" key="4">
    <source>
        <dbReference type="Proteomes" id="UP001153069"/>
    </source>
</evidence>
<gene>
    <name evidence="3" type="ORF">SEMRO_141_G065970.1</name>
</gene>
<sequence>MGLFTLGLLAIIGIGGGAAYYVHKQGENQPTAEGGEEKKSGMFGFGKKKEGEAEKKEEGGGWKMPSMPNQNSMKMMMMKQSMTNAFK</sequence>
<evidence type="ECO:0000256" key="1">
    <source>
        <dbReference type="SAM" id="MobiDB-lite"/>
    </source>
</evidence>
<protein>
    <submittedName>
        <fullName evidence="3">Uncharacterized protein</fullName>
    </submittedName>
</protein>
<evidence type="ECO:0000313" key="3">
    <source>
        <dbReference type="EMBL" id="CAB9502620.1"/>
    </source>
</evidence>
<organism evidence="3 4">
    <name type="scientific">Seminavis robusta</name>
    <dbReference type="NCBI Taxonomy" id="568900"/>
    <lineage>
        <taxon>Eukaryota</taxon>
        <taxon>Sar</taxon>
        <taxon>Stramenopiles</taxon>
        <taxon>Ochrophyta</taxon>
        <taxon>Bacillariophyta</taxon>
        <taxon>Bacillariophyceae</taxon>
        <taxon>Bacillariophycidae</taxon>
        <taxon>Naviculales</taxon>
        <taxon>Naviculaceae</taxon>
        <taxon>Seminavis</taxon>
    </lineage>
</organism>
<feature type="chain" id="PRO_5040312870" evidence="2">
    <location>
        <begin position="20"/>
        <end position="87"/>
    </location>
</feature>
<feature type="compositionally biased region" description="Basic and acidic residues" evidence="1">
    <location>
        <begin position="47"/>
        <end position="60"/>
    </location>
</feature>
<name>A0A9N8DIN7_9STRA</name>
<dbReference type="AlphaFoldDB" id="A0A9N8DIN7"/>
<feature type="signal peptide" evidence="2">
    <location>
        <begin position="1"/>
        <end position="19"/>
    </location>
</feature>
<dbReference type="EMBL" id="CAICTM010000140">
    <property type="protein sequence ID" value="CAB9502620.1"/>
    <property type="molecule type" value="Genomic_DNA"/>
</dbReference>
<comment type="caution">
    <text evidence="3">The sequence shown here is derived from an EMBL/GenBank/DDBJ whole genome shotgun (WGS) entry which is preliminary data.</text>
</comment>
<feature type="region of interest" description="Disordered" evidence="1">
    <location>
        <begin position="28"/>
        <end position="70"/>
    </location>
</feature>
<keyword evidence="4" id="KW-1185">Reference proteome</keyword>
<evidence type="ECO:0000256" key="2">
    <source>
        <dbReference type="SAM" id="SignalP"/>
    </source>
</evidence>
<proteinExistence type="predicted"/>
<accession>A0A9N8DIN7</accession>
<keyword evidence="2" id="KW-0732">Signal</keyword>
<dbReference type="Proteomes" id="UP001153069">
    <property type="component" value="Unassembled WGS sequence"/>
</dbReference>
<reference evidence="3" key="1">
    <citation type="submission" date="2020-06" db="EMBL/GenBank/DDBJ databases">
        <authorList>
            <consortium name="Plant Systems Biology data submission"/>
        </authorList>
    </citation>
    <scope>NUCLEOTIDE SEQUENCE</scope>
    <source>
        <strain evidence="3">D6</strain>
    </source>
</reference>